<reference evidence="1 2" key="1">
    <citation type="submission" date="2024-02" db="EMBL/GenBank/DDBJ databases">
        <title>A draft genome for the cacao thread blight pathogen Marasmius crinis-equi.</title>
        <authorList>
            <person name="Cohen S.P."/>
            <person name="Baruah I.K."/>
            <person name="Amoako-Attah I."/>
            <person name="Bukari Y."/>
            <person name="Meinhardt L.W."/>
            <person name="Bailey B.A."/>
        </authorList>
    </citation>
    <scope>NUCLEOTIDE SEQUENCE [LARGE SCALE GENOMIC DNA]</scope>
    <source>
        <strain evidence="1 2">GH-76</strain>
    </source>
</reference>
<comment type="caution">
    <text evidence="1">The sequence shown here is derived from an EMBL/GenBank/DDBJ whole genome shotgun (WGS) entry which is preliminary data.</text>
</comment>
<dbReference type="Proteomes" id="UP001465976">
    <property type="component" value="Unassembled WGS sequence"/>
</dbReference>
<evidence type="ECO:0000313" key="1">
    <source>
        <dbReference type="EMBL" id="KAL0578378.1"/>
    </source>
</evidence>
<evidence type="ECO:0000313" key="2">
    <source>
        <dbReference type="Proteomes" id="UP001465976"/>
    </source>
</evidence>
<name>A0ABR3FSE6_9AGAR</name>
<proteinExistence type="predicted"/>
<dbReference type="EMBL" id="JBAHYK010000101">
    <property type="protein sequence ID" value="KAL0578378.1"/>
    <property type="molecule type" value="Genomic_DNA"/>
</dbReference>
<accession>A0ABR3FSE6</accession>
<protein>
    <submittedName>
        <fullName evidence="1">Uncharacterized protein</fullName>
    </submittedName>
</protein>
<gene>
    <name evidence="1" type="ORF">V5O48_003599</name>
</gene>
<keyword evidence="2" id="KW-1185">Reference proteome</keyword>
<sequence length="225" mass="25505">MVPIYTQAPWATSRFDLGLAGSKVWLDGPVSDDTILPYELKGSLSRSRSKRQRRQEYKTIYLFVRSLPASVFWSFEEDGRIPIPDDLRKYLGLPTKLLPEFKTFPFQTKAYKAMRDYQILRGFDPTTADFARHCGFYDLVFEPVEPSLTTTPSRLAEPDVAAVDPEHETTEDLYKSLPALFGDVPAEDDAPEPAETLARRALNANIWSLFSQAAWKVSDILAMGF</sequence>
<organism evidence="1 2">
    <name type="scientific">Marasmius crinis-equi</name>
    <dbReference type="NCBI Taxonomy" id="585013"/>
    <lineage>
        <taxon>Eukaryota</taxon>
        <taxon>Fungi</taxon>
        <taxon>Dikarya</taxon>
        <taxon>Basidiomycota</taxon>
        <taxon>Agaricomycotina</taxon>
        <taxon>Agaricomycetes</taxon>
        <taxon>Agaricomycetidae</taxon>
        <taxon>Agaricales</taxon>
        <taxon>Marasmiineae</taxon>
        <taxon>Marasmiaceae</taxon>
        <taxon>Marasmius</taxon>
    </lineage>
</organism>